<dbReference type="RefSeq" id="WP_145367395.1">
    <property type="nucleotide sequence ID" value="NZ_CP036275.1"/>
</dbReference>
<dbReference type="EMBL" id="CP036275">
    <property type="protein sequence ID" value="QDU36764.1"/>
    <property type="molecule type" value="Genomic_DNA"/>
</dbReference>
<evidence type="ECO:0000313" key="4">
    <source>
        <dbReference type="EMBL" id="QDU36764.1"/>
    </source>
</evidence>
<keyword evidence="3" id="KW-0732">Signal</keyword>
<dbReference type="KEGG" id="mri:Mal4_10620"/>
<reference evidence="4 5" key="1">
    <citation type="submission" date="2019-02" db="EMBL/GenBank/DDBJ databases">
        <title>Deep-cultivation of Planctomycetes and their phenomic and genomic characterization uncovers novel biology.</title>
        <authorList>
            <person name="Wiegand S."/>
            <person name="Jogler M."/>
            <person name="Boedeker C."/>
            <person name="Pinto D."/>
            <person name="Vollmers J."/>
            <person name="Rivas-Marin E."/>
            <person name="Kohn T."/>
            <person name="Peeters S.H."/>
            <person name="Heuer A."/>
            <person name="Rast P."/>
            <person name="Oberbeckmann S."/>
            <person name="Bunk B."/>
            <person name="Jeske O."/>
            <person name="Meyerdierks A."/>
            <person name="Storesund J.E."/>
            <person name="Kallscheuer N."/>
            <person name="Luecker S."/>
            <person name="Lage O.M."/>
            <person name="Pohl T."/>
            <person name="Merkel B.J."/>
            <person name="Hornburger P."/>
            <person name="Mueller R.-W."/>
            <person name="Bruemmer F."/>
            <person name="Labrenz M."/>
            <person name="Spormann A.M."/>
            <person name="Op den Camp H."/>
            <person name="Overmann J."/>
            <person name="Amann R."/>
            <person name="Jetten M.S.M."/>
            <person name="Mascher T."/>
            <person name="Medema M.H."/>
            <person name="Devos D.P."/>
            <person name="Kaster A.-K."/>
            <person name="Ovreas L."/>
            <person name="Rohde M."/>
            <person name="Galperin M.Y."/>
            <person name="Jogler C."/>
        </authorList>
    </citation>
    <scope>NUCLEOTIDE SEQUENCE [LARGE SCALE GENOMIC DNA]</scope>
    <source>
        <strain evidence="4 5">Mal4</strain>
    </source>
</reference>
<feature type="coiled-coil region" evidence="1">
    <location>
        <begin position="78"/>
        <end position="144"/>
    </location>
</feature>
<evidence type="ECO:0000256" key="3">
    <source>
        <dbReference type="SAM" id="SignalP"/>
    </source>
</evidence>
<feature type="region of interest" description="Disordered" evidence="2">
    <location>
        <begin position="208"/>
        <end position="229"/>
    </location>
</feature>
<evidence type="ECO:0000313" key="5">
    <source>
        <dbReference type="Proteomes" id="UP000320496"/>
    </source>
</evidence>
<evidence type="ECO:0000256" key="2">
    <source>
        <dbReference type="SAM" id="MobiDB-lite"/>
    </source>
</evidence>
<dbReference type="Gene3D" id="1.10.287.1490">
    <property type="match status" value="1"/>
</dbReference>
<feature type="chain" id="PRO_5022120636" evidence="3">
    <location>
        <begin position="24"/>
        <end position="229"/>
    </location>
</feature>
<name>A0A517Z2Q4_9PLAN</name>
<dbReference type="Proteomes" id="UP000320496">
    <property type="component" value="Chromosome"/>
</dbReference>
<accession>A0A517Z2Q4</accession>
<evidence type="ECO:0000256" key="1">
    <source>
        <dbReference type="SAM" id="Coils"/>
    </source>
</evidence>
<protein>
    <submittedName>
        <fullName evidence="4">Chromosome partition protein Smc</fullName>
    </submittedName>
</protein>
<proteinExistence type="predicted"/>
<gene>
    <name evidence="4" type="primary">smc_3</name>
    <name evidence="4" type="ORF">Mal4_10620</name>
</gene>
<keyword evidence="5" id="KW-1185">Reference proteome</keyword>
<organism evidence="4 5">
    <name type="scientific">Maioricimonas rarisocia</name>
    <dbReference type="NCBI Taxonomy" id="2528026"/>
    <lineage>
        <taxon>Bacteria</taxon>
        <taxon>Pseudomonadati</taxon>
        <taxon>Planctomycetota</taxon>
        <taxon>Planctomycetia</taxon>
        <taxon>Planctomycetales</taxon>
        <taxon>Planctomycetaceae</taxon>
        <taxon>Maioricimonas</taxon>
    </lineage>
</organism>
<dbReference type="OrthoDB" id="291591at2"/>
<sequence length="229" mass="25492" precursor="true">MTKFSKVLAVFAAVASIAFMGFAGVATFGGPNWQARAAELEGYTFTQSDDENATWSVTHDVTGERVGQASPVFPQVLAAAYDDAIRRQREEVQELTDKRPQLETQLEQYTRAIQVDKAALDARIKELRAGLEELRTAMADTSRSVVEKTEDVQQIEDVIIARRQDVLRLQAQVEELQADIYRSERIQQQLKDLIAQVDGNLAKAKRRAAQLTGQPVEAPYSPAPTEEMP</sequence>
<keyword evidence="1" id="KW-0175">Coiled coil</keyword>
<feature type="signal peptide" evidence="3">
    <location>
        <begin position="1"/>
        <end position="23"/>
    </location>
</feature>
<dbReference type="AlphaFoldDB" id="A0A517Z2Q4"/>